<keyword evidence="6" id="KW-0813">Transport</keyword>
<comment type="pathway">
    <text evidence="3">Protein modification; protein ubiquitination.</text>
</comment>
<evidence type="ECO:0000256" key="9">
    <source>
        <dbReference type="ARBA" id="ARBA00022692"/>
    </source>
</evidence>
<dbReference type="InterPro" id="IPR001841">
    <property type="entry name" value="Znf_RING"/>
</dbReference>
<evidence type="ECO:0000256" key="10">
    <source>
        <dbReference type="ARBA" id="ARBA00022723"/>
    </source>
</evidence>
<dbReference type="Pfam" id="PF00097">
    <property type="entry name" value="zf-C3HC4"/>
    <property type="match status" value="1"/>
</dbReference>
<dbReference type="GO" id="GO:0016567">
    <property type="term" value="P:protein ubiquitination"/>
    <property type="evidence" value="ECO:0007669"/>
    <property type="project" value="UniProtKB-ARBA"/>
</dbReference>
<dbReference type="Proteomes" id="UP000294933">
    <property type="component" value="Unassembled WGS sequence"/>
</dbReference>
<keyword evidence="17" id="KW-0576">Peroxisome</keyword>
<dbReference type="GO" id="GO:0005778">
    <property type="term" value="C:peroxisomal membrane"/>
    <property type="evidence" value="ECO:0007669"/>
    <property type="project" value="UniProtKB-SubCell"/>
</dbReference>
<dbReference type="InterPro" id="IPR017907">
    <property type="entry name" value="Znf_RING_CS"/>
</dbReference>
<dbReference type="CDD" id="cd16527">
    <property type="entry name" value="RING-HC_PEX10"/>
    <property type="match status" value="1"/>
</dbReference>
<evidence type="ECO:0000256" key="1">
    <source>
        <dbReference type="ARBA" id="ARBA00000900"/>
    </source>
</evidence>
<dbReference type="GO" id="GO:0061630">
    <property type="term" value="F:ubiquitin protein ligase activity"/>
    <property type="evidence" value="ECO:0007669"/>
    <property type="project" value="UniProtKB-EC"/>
</dbReference>
<evidence type="ECO:0000256" key="17">
    <source>
        <dbReference type="ARBA" id="ARBA00023140"/>
    </source>
</evidence>
<evidence type="ECO:0000256" key="13">
    <source>
        <dbReference type="ARBA" id="ARBA00022833"/>
    </source>
</evidence>
<evidence type="ECO:0000256" key="16">
    <source>
        <dbReference type="ARBA" id="ARBA00023136"/>
    </source>
</evidence>
<feature type="domain" description="RING-type" evidence="20">
    <location>
        <begin position="278"/>
        <end position="316"/>
    </location>
</feature>
<keyword evidence="15" id="KW-1133">Transmembrane helix</keyword>
<dbReference type="AlphaFoldDB" id="A0A4Y7QNN0"/>
<dbReference type="Pfam" id="PF04757">
    <property type="entry name" value="Pex2_Pex12"/>
    <property type="match status" value="1"/>
</dbReference>
<keyword evidence="11 19" id="KW-0863">Zinc-finger</keyword>
<evidence type="ECO:0000256" key="15">
    <source>
        <dbReference type="ARBA" id="ARBA00022989"/>
    </source>
</evidence>
<accession>A0A4Y7QNN0</accession>
<dbReference type="GO" id="GO:0008270">
    <property type="term" value="F:zinc ion binding"/>
    <property type="evidence" value="ECO:0007669"/>
    <property type="project" value="UniProtKB-KW"/>
</dbReference>
<dbReference type="PANTHER" id="PTHR23350">
    <property type="entry name" value="PEROXISOME ASSEMBLY PROTEIN 10"/>
    <property type="match status" value="1"/>
</dbReference>
<dbReference type="EMBL" id="ML170157">
    <property type="protein sequence ID" value="TDL28878.1"/>
    <property type="molecule type" value="Genomic_DNA"/>
</dbReference>
<keyword evidence="22" id="KW-1185">Reference proteome</keyword>
<evidence type="ECO:0000256" key="4">
    <source>
        <dbReference type="ARBA" id="ARBA00008704"/>
    </source>
</evidence>
<gene>
    <name evidence="21" type="ORF">BD410DRAFT_781435</name>
</gene>
<proteinExistence type="inferred from homology"/>
<name>A0A4Y7QNN0_9AGAM</name>
<dbReference type="Gene3D" id="3.30.40.10">
    <property type="entry name" value="Zinc/RING finger domain, C3HC4 (zinc finger)"/>
    <property type="match status" value="1"/>
</dbReference>
<sequence>MSSSHLPAFPRAQQAPIIRSNQRDIYYVASLREQAENVLRSWLGTRWLTRWDKEVELSAKLVYYGLTTGRAIQTLGEEYTNIWQHSDIQHGTPSLTTRTALVLFPTLPTYLLARLGPRLSESSSRFTKFLHKLPVILEVLTEINLAAFYFRGTYHDIVRRLLGVRNISSIPDDPNTRPPSYSLLGILLTIRLVYRLTKAVQGLIPSVSGDHVQSEKSIGKQAVPAAQEADTTIDGVSLSIILSSVQDDSAPTIPAEEDERTALDFASVPNELRSGRNCTLCLEERTGTCSTECGHLFCWTCIVGWGRGKAECPLCRQTLNLQRLIPIYNL</sequence>
<dbReference type="STRING" id="50990.A0A4Y7QNN0"/>
<keyword evidence="7" id="KW-0962">Peroxisome biogenesis</keyword>
<keyword evidence="13" id="KW-0862">Zinc</keyword>
<dbReference type="PROSITE" id="PS50089">
    <property type="entry name" value="ZF_RING_2"/>
    <property type="match status" value="1"/>
</dbReference>
<dbReference type="EC" id="2.3.2.27" evidence="5"/>
<evidence type="ECO:0000313" key="22">
    <source>
        <dbReference type="Proteomes" id="UP000294933"/>
    </source>
</evidence>
<dbReference type="SUPFAM" id="SSF57850">
    <property type="entry name" value="RING/U-box"/>
    <property type="match status" value="1"/>
</dbReference>
<keyword evidence="16" id="KW-0472">Membrane</keyword>
<keyword evidence="12" id="KW-0833">Ubl conjugation pathway</keyword>
<evidence type="ECO:0000256" key="18">
    <source>
        <dbReference type="ARBA" id="ARBA00041230"/>
    </source>
</evidence>
<dbReference type="PROSITE" id="PS00518">
    <property type="entry name" value="ZF_RING_1"/>
    <property type="match status" value="1"/>
</dbReference>
<evidence type="ECO:0000313" key="21">
    <source>
        <dbReference type="EMBL" id="TDL28878.1"/>
    </source>
</evidence>
<evidence type="ECO:0000256" key="19">
    <source>
        <dbReference type="PROSITE-ProRule" id="PRU00175"/>
    </source>
</evidence>
<evidence type="ECO:0000256" key="11">
    <source>
        <dbReference type="ARBA" id="ARBA00022771"/>
    </source>
</evidence>
<dbReference type="InterPro" id="IPR018957">
    <property type="entry name" value="Znf_C3HC4_RING-type"/>
</dbReference>
<dbReference type="GO" id="GO:0016562">
    <property type="term" value="P:protein import into peroxisome matrix, receptor recycling"/>
    <property type="evidence" value="ECO:0007669"/>
    <property type="project" value="UniProtKB-ARBA"/>
</dbReference>
<organism evidence="21 22">
    <name type="scientific">Rickenella mellea</name>
    <dbReference type="NCBI Taxonomy" id="50990"/>
    <lineage>
        <taxon>Eukaryota</taxon>
        <taxon>Fungi</taxon>
        <taxon>Dikarya</taxon>
        <taxon>Basidiomycota</taxon>
        <taxon>Agaricomycotina</taxon>
        <taxon>Agaricomycetes</taxon>
        <taxon>Hymenochaetales</taxon>
        <taxon>Rickenellaceae</taxon>
        <taxon>Rickenella</taxon>
    </lineage>
</organism>
<comment type="catalytic activity">
    <reaction evidence="1">
        <text>S-ubiquitinyl-[E2 ubiquitin-conjugating enzyme]-L-cysteine + [acceptor protein]-L-lysine = [E2 ubiquitin-conjugating enzyme]-L-cysteine + N(6)-ubiquitinyl-[acceptor protein]-L-lysine.</text>
        <dbReference type="EC" id="2.3.2.27"/>
    </reaction>
</comment>
<evidence type="ECO:0000256" key="5">
    <source>
        <dbReference type="ARBA" id="ARBA00012483"/>
    </source>
</evidence>
<evidence type="ECO:0000256" key="7">
    <source>
        <dbReference type="ARBA" id="ARBA00022593"/>
    </source>
</evidence>
<dbReference type="InterPro" id="IPR013083">
    <property type="entry name" value="Znf_RING/FYVE/PHD"/>
</dbReference>
<keyword evidence="14" id="KW-0653">Protein transport</keyword>
<dbReference type="PANTHER" id="PTHR23350:SF0">
    <property type="entry name" value="PEROXISOME BIOGENESIS FACTOR 10"/>
    <property type="match status" value="1"/>
</dbReference>
<keyword evidence="10" id="KW-0479">Metal-binding</keyword>
<evidence type="ECO:0000259" key="20">
    <source>
        <dbReference type="PROSITE" id="PS50089"/>
    </source>
</evidence>
<dbReference type="InterPro" id="IPR006845">
    <property type="entry name" value="Pex_N"/>
</dbReference>
<evidence type="ECO:0000256" key="14">
    <source>
        <dbReference type="ARBA" id="ARBA00022927"/>
    </source>
</evidence>
<evidence type="ECO:0000256" key="8">
    <source>
        <dbReference type="ARBA" id="ARBA00022679"/>
    </source>
</evidence>
<evidence type="ECO:0000256" key="2">
    <source>
        <dbReference type="ARBA" id="ARBA00004585"/>
    </source>
</evidence>
<dbReference type="VEuPathDB" id="FungiDB:BD410DRAFT_781435"/>
<keyword evidence="8" id="KW-0808">Transferase</keyword>
<evidence type="ECO:0000256" key="12">
    <source>
        <dbReference type="ARBA" id="ARBA00022786"/>
    </source>
</evidence>
<keyword evidence="9" id="KW-0812">Transmembrane</keyword>
<comment type="similarity">
    <text evidence="4">Belongs to the pex2/pex10/pex12 family.</text>
</comment>
<dbReference type="InterPro" id="IPR025654">
    <property type="entry name" value="PEX2/10"/>
</dbReference>
<protein>
    <recommendedName>
        <fullName evidence="5">RING-type E3 ubiquitin transferase</fullName>
        <ecNumber evidence="5">2.3.2.27</ecNumber>
    </recommendedName>
    <alternativeName>
        <fullName evidence="18">Peroxin-10</fullName>
    </alternativeName>
</protein>
<evidence type="ECO:0000256" key="6">
    <source>
        <dbReference type="ARBA" id="ARBA00022448"/>
    </source>
</evidence>
<dbReference type="SMART" id="SM00184">
    <property type="entry name" value="RING"/>
    <property type="match status" value="1"/>
</dbReference>
<comment type="subcellular location">
    <subcellularLocation>
        <location evidence="2">Peroxisome membrane</location>
        <topology evidence="2">Multi-pass membrane protein</topology>
    </subcellularLocation>
</comment>
<dbReference type="OrthoDB" id="6270329at2759"/>
<reference evidence="21 22" key="1">
    <citation type="submission" date="2018-06" db="EMBL/GenBank/DDBJ databases">
        <title>A transcriptomic atlas of mushroom development highlights an independent origin of complex multicellularity.</title>
        <authorList>
            <consortium name="DOE Joint Genome Institute"/>
            <person name="Krizsan K."/>
            <person name="Almasi E."/>
            <person name="Merenyi Z."/>
            <person name="Sahu N."/>
            <person name="Viragh M."/>
            <person name="Koszo T."/>
            <person name="Mondo S."/>
            <person name="Kiss B."/>
            <person name="Balint B."/>
            <person name="Kues U."/>
            <person name="Barry K."/>
            <person name="Hegedus J.C."/>
            <person name="Henrissat B."/>
            <person name="Johnson J."/>
            <person name="Lipzen A."/>
            <person name="Ohm R."/>
            <person name="Nagy I."/>
            <person name="Pangilinan J."/>
            <person name="Yan J."/>
            <person name="Xiong Y."/>
            <person name="Grigoriev I.V."/>
            <person name="Hibbett D.S."/>
            <person name="Nagy L.G."/>
        </authorList>
    </citation>
    <scope>NUCLEOTIDE SEQUENCE [LARGE SCALE GENOMIC DNA]</scope>
    <source>
        <strain evidence="21 22">SZMC22713</strain>
    </source>
</reference>
<evidence type="ECO:0000256" key="3">
    <source>
        <dbReference type="ARBA" id="ARBA00004906"/>
    </source>
</evidence>